<feature type="compositionally biased region" description="Polar residues" evidence="2">
    <location>
        <begin position="500"/>
        <end position="512"/>
    </location>
</feature>
<dbReference type="Pfam" id="PF24554">
    <property type="entry name" value="DUF7603"/>
    <property type="match status" value="1"/>
</dbReference>
<feature type="compositionally biased region" description="Low complexity" evidence="2">
    <location>
        <begin position="685"/>
        <end position="696"/>
    </location>
</feature>
<feature type="compositionally biased region" description="Low complexity" evidence="2">
    <location>
        <begin position="1058"/>
        <end position="1069"/>
    </location>
</feature>
<feature type="region of interest" description="Disordered" evidence="2">
    <location>
        <begin position="1031"/>
        <end position="1087"/>
    </location>
</feature>
<keyword evidence="1" id="KW-0175">Coiled coil</keyword>
<accession>A0A8K0TSZ8</accession>
<dbReference type="PANTHER" id="PTHR45615:SF80">
    <property type="entry name" value="GRIP DOMAIN-CONTAINING PROTEIN"/>
    <property type="match status" value="1"/>
</dbReference>
<feature type="region of interest" description="Disordered" evidence="2">
    <location>
        <begin position="230"/>
        <end position="250"/>
    </location>
</feature>
<keyword evidence="5" id="KW-1185">Reference proteome</keyword>
<sequence>MDALVEQPRHGPSSPSRAEPSVARDSVESLDLFEGYAYSYGDYGAYSETPNDSSSPVNRKQQHHHQHHQTAEYWPPRRDSSLQHQTQHLIQYQQQQQPPVYHAYSQSESKVVPSRQPSPGHARSQTLDAVATSTAHKNLTATITDPAALPAHLHAIRRKPLSSTASPLAIRFSQGSHVSPTSSIYSSRDFPKPETRFSRTCSIDSPTLYEHLGPGRRVRDSDIEEEPFALLPTPLQTQPPPPRDPLDDASARIPLRNTTSTIPAPPKTTTIADLSQTDLLPSSVDVILARPSLQARRATSAGDHGSDDASESAYSRGSNGSSTMSIVAPKPTPPHLSLERVENPSDISTPATTILEYGRTPEINKPLPRSPGSSKFGTFFGWAISPSPSTTEFSSLPSPLASKPGSTDDATGSSFLSRKGSKTNASFTNPLGYLETNLLTPPPASTPSPPAQIQEMEDELKAIGAELAASIRREMDLEDLVDRLQSEIANPQAPGKRTSDYFSDSGVSSTKFSDYDQNKEEVEKIQRRAEQDKASLRLELTNKVQEEREKRRDLDQQIRELSERASQIDLAQMNSVDASGRVRELEKTCEDLRRRLSEEKMVKNNFEDLLSAIRSELEDASNERDNLRDEVVPQLKARVEGLEAEASEYANLTYESSKMQQELRNLKTENLNLRTTKQPSEEPPSRSSPALSRSNSVTAGFKLQRAPNGLNGPPNGLSRSNTVKGAVESREALAERLKDVEAQRDALHNALRNLLERQEFQNRENEKKIKILELERERLMTLSPGKAGFDKDIGNLRNEIKVLRRRAEEAIEHKWQAEKGLAGLKMDLDRAEEEIASLRALLKEKDILIPPSMARASSDSSKDSSPVTSEGLASSFKDLQAAYQEALDKIKALQASGATQFSDEMTQLAVQKLEQSLASAVFERDAALQEAAAYKTQADGLAESEAQHVGAERALADELRDSARRVEELATQVRQQLAANATLRQRLADTVGRGDADRKVNVERIASLQSRLRTLEDQVVAAQAASEERVARHDDQLRELKDATNLQLRRSPVSPRTKGSLSPSKGLSPLPSPMFPRSPRSPRRLPKMTIEDEVQVDKLRARVSELEQALGEAEAEMQSVIVRMSEAQIEVLTLQEEREAAVRETRRLQRELEGEKVKAFEDRFRTLSNA</sequence>
<feature type="region of interest" description="Disordered" evidence="2">
    <location>
        <begin position="673"/>
        <end position="724"/>
    </location>
</feature>
<name>A0A8K0TSZ8_9PEZI</name>
<dbReference type="EMBL" id="JAGPXD010000001">
    <property type="protein sequence ID" value="KAH7376290.1"/>
    <property type="molecule type" value="Genomic_DNA"/>
</dbReference>
<feature type="compositionally biased region" description="Polar residues" evidence="2">
    <location>
        <begin position="312"/>
        <end position="325"/>
    </location>
</feature>
<dbReference type="PANTHER" id="PTHR45615">
    <property type="entry name" value="MYOSIN HEAVY CHAIN, NON-MUSCLE"/>
    <property type="match status" value="1"/>
</dbReference>
<feature type="region of interest" description="Disordered" evidence="2">
    <location>
        <begin position="41"/>
        <end position="129"/>
    </location>
</feature>
<dbReference type="Proteomes" id="UP000813385">
    <property type="component" value="Unassembled WGS sequence"/>
</dbReference>
<gene>
    <name evidence="4" type="ORF">B0T11DRAFT_19190</name>
</gene>
<dbReference type="InterPro" id="IPR056023">
    <property type="entry name" value="DUF7603"/>
</dbReference>
<feature type="compositionally biased region" description="Low complexity" evidence="2">
    <location>
        <begin position="82"/>
        <end position="97"/>
    </location>
</feature>
<organism evidence="4 5">
    <name type="scientific">Plectosphaerella cucumerina</name>
    <dbReference type="NCBI Taxonomy" id="40658"/>
    <lineage>
        <taxon>Eukaryota</taxon>
        <taxon>Fungi</taxon>
        <taxon>Dikarya</taxon>
        <taxon>Ascomycota</taxon>
        <taxon>Pezizomycotina</taxon>
        <taxon>Sordariomycetes</taxon>
        <taxon>Hypocreomycetidae</taxon>
        <taxon>Glomerellales</taxon>
        <taxon>Plectosphaerellaceae</taxon>
        <taxon>Plectosphaerella</taxon>
    </lineage>
</organism>
<evidence type="ECO:0000256" key="1">
    <source>
        <dbReference type="SAM" id="Coils"/>
    </source>
</evidence>
<evidence type="ECO:0000313" key="5">
    <source>
        <dbReference type="Proteomes" id="UP000813385"/>
    </source>
</evidence>
<feature type="region of interest" description="Disordered" evidence="2">
    <location>
        <begin position="391"/>
        <end position="428"/>
    </location>
</feature>
<feature type="coiled-coil region" evidence="1">
    <location>
        <begin position="1096"/>
        <end position="1158"/>
    </location>
</feature>
<feature type="region of interest" description="Disordered" evidence="2">
    <location>
        <begin position="491"/>
        <end position="515"/>
    </location>
</feature>
<feature type="compositionally biased region" description="Polar residues" evidence="2">
    <location>
        <begin position="404"/>
        <end position="428"/>
    </location>
</feature>
<comment type="caution">
    <text evidence="4">The sequence shown here is derived from an EMBL/GenBank/DDBJ whole genome shotgun (WGS) entry which is preliminary data.</text>
</comment>
<evidence type="ECO:0000313" key="4">
    <source>
        <dbReference type="EMBL" id="KAH7376290.1"/>
    </source>
</evidence>
<dbReference type="AlphaFoldDB" id="A0A8K0TSZ8"/>
<evidence type="ECO:0000256" key="2">
    <source>
        <dbReference type="SAM" id="MobiDB-lite"/>
    </source>
</evidence>
<dbReference type="OrthoDB" id="5395440at2759"/>
<feature type="region of interest" description="Disordered" evidence="2">
    <location>
        <begin position="1"/>
        <end position="26"/>
    </location>
</feature>
<feature type="domain" description="DUF7603" evidence="3">
    <location>
        <begin position="909"/>
        <end position="1017"/>
    </location>
</feature>
<feature type="compositionally biased region" description="Basic and acidic residues" evidence="2">
    <location>
        <begin position="1031"/>
        <end position="1042"/>
    </location>
</feature>
<evidence type="ECO:0000259" key="3">
    <source>
        <dbReference type="Pfam" id="PF24554"/>
    </source>
</evidence>
<proteinExistence type="predicted"/>
<reference evidence="4" key="1">
    <citation type="journal article" date="2021" name="Nat. Commun.">
        <title>Genetic determinants of endophytism in the Arabidopsis root mycobiome.</title>
        <authorList>
            <person name="Mesny F."/>
            <person name="Miyauchi S."/>
            <person name="Thiergart T."/>
            <person name="Pickel B."/>
            <person name="Atanasova L."/>
            <person name="Karlsson M."/>
            <person name="Huettel B."/>
            <person name="Barry K.W."/>
            <person name="Haridas S."/>
            <person name="Chen C."/>
            <person name="Bauer D."/>
            <person name="Andreopoulos W."/>
            <person name="Pangilinan J."/>
            <person name="LaButti K."/>
            <person name="Riley R."/>
            <person name="Lipzen A."/>
            <person name="Clum A."/>
            <person name="Drula E."/>
            <person name="Henrissat B."/>
            <person name="Kohler A."/>
            <person name="Grigoriev I.V."/>
            <person name="Martin F.M."/>
            <person name="Hacquard S."/>
        </authorList>
    </citation>
    <scope>NUCLEOTIDE SEQUENCE</scope>
    <source>
        <strain evidence="4">MPI-CAGE-AT-0016</strain>
    </source>
</reference>
<protein>
    <recommendedName>
        <fullName evidence="3">DUF7603 domain-containing protein</fullName>
    </recommendedName>
</protein>
<feature type="region of interest" description="Disordered" evidence="2">
    <location>
        <begin position="852"/>
        <end position="871"/>
    </location>
</feature>
<feature type="compositionally biased region" description="Polar residues" evidence="2">
    <location>
        <begin position="48"/>
        <end position="59"/>
    </location>
</feature>
<feature type="region of interest" description="Disordered" evidence="2">
    <location>
        <begin position="295"/>
        <end position="342"/>
    </location>
</feature>